<dbReference type="Proteomes" id="UP001620626">
    <property type="component" value="Unassembled WGS sequence"/>
</dbReference>
<keyword evidence="2" id="KW-1185">Reference proteome</keyword>
<reference evidence="1 2" key="1">
    <citation type="submission" date="2024-10" db="EMBL/GenBank/DDBJ databases">
        <authorList>
            <person name="Kim D."/>
        </authorList>
    </citation>
    <scope>NUCLEOTIDE SEQUENCE [LARGE SCALE GENOMIC DNA]</scope>
    <source>
        <strain evidence="1">BH-2024</strain>
    </source>
</reference>
<dbReference type="EMBL" id="JBICBT010000894">
    <property type="protein sequence ID" value="KAL3094596.1"/>
    <property type="molecule type" value="Genomic_DNA"/>
</dbReference>
<protein>
    <submittedName>
        <fullName evidence="1">Uncharacterized protein</fullName>
    </submittedName>
</protein>
<name>A0ABD2JVC3_9BILA</name>
<proteinExistence type="predicted"/>
<gene>
    <name evidence="1" type="ORF">niasHT_028299</name>
</gene>
<sequence>MDTTTINRILAANAKTRELYLGCFPCDKLPNIINKYPSALVANNDPSNKEDLGYVTTIWHPASRHMSPHPSNRLSICAQMTPACARMTTEGAQVARASAQMARRRFPPNS</sequence>
<dbReference type="AlphaFoldDB" id="A0ABD2JVC3"/>
<organism evidence="1 2">
    <name type="scientific">Heterodera trifolii</name>
    <dbReference type="NCBI Taxonomy" id="157864"/>
    <lineage>
        <taxon>Eukaryota</taxon>
        <taxon>Metazoa</taxon>
        <taxon>Ecdysozoa</taxon>
        <taxon>Nematoda</taxon>
        <taxon>Chromadorea</taxon>
        <taxon>Rhabditida</taxon>
        <taxon>Tylenchina</taxon>
        <taxon>Tylenchomorpha</taxon>
        <taxon>Tylenchoidea</taxon>
        <taxon>Heteroderidae</taxon>
        <taxon>Heteroderinae</taxon>
        <taxon>Heterodera</taxon>
    </lineage>
</organism>
<comment type="caution">
    <text evidence="1">The sequence shown here is derived from an EMBL/GenBank/DDBJ whole genome shotgun (WGS) entry which is preliminary data.</text>
</comment>
<accession>A0ABD2JVC3</accession>
<evidence type="ECO:0000313" key="1">
    <source>
        <dbReference type="EMBL" id="KAL3094596.1"/>
    </source>
</evidence>
<evidence type="ECO:0000313" key="2">
    <source>
        <dbReference type="Proteomes" id="UP001620626"/>
    </source>
</evidence>